<evidence type="ECO:0000256" key="6">
    <source>
        <dbReference type="SAM" id="Phobius"/>
    </source>
</evidence>
<organism evidence="7 8">
    <name type="scientific">Neotoma lepida</name>
    <name type="common">Desert woodrat</name>
    <dbReference type="NCBI Taxonomy" id="56216"/>
    <lineage>
        <taxon>Eukaryota</taxon>
        <taxon>Metazoa</taxon>
        <taxon>Chordata</taxon>
        <taxon>Craniata</taxon>
        <taxon>Vertebrata</taxon>
        <taxon>Euteleostomi</taxon>
        <taxon>Mammalia</taxon>
        <taxon>Eutheria</taxon>
        <taxon>Euarchontoglires</taxon>
        <taxon>Glires</taxon>
        <taxon>Rodentia</taxon>
        <taxon>Myomorpha</taxon>
        <taxon>Muroidea</taxon>
        <taxon>Cricetidae</taxon>
        <taxon>Neotominae</taxon>
        <taxon>Neotoma</taxon>
    </lineage>
</organism>
<evidence type="ECO:0000256" key="4">
    <source>
        <dbReference type="ARBA" id="ARBA00035278"/>
    </source>
</evidence>
<reference evidence="7 8" key="1">
    <citation type="submission" date="2016-06" db="EMBL/GenBank/DDBJ databases">
        <title>The Draft Genome Sequence and Annotation of the Desert Woodrat Neotoma lepida.</title>
        <authorList>
            <person name="Campbell M."/>
            <person name="Oakeson K.F."/>
            <person name="Yandell M."/>
            <person name="Halpert J.R."/>
            <person name="Dearing D."/>
        </authorList>
    </citation>
    <scope>NUCLEOTIDE SEQUENCE [LARGE SCALE GENOMIC DNA]</scope>
    <source>
        <strain evidence="7">417</strain>
        <tissue evidence="7">Liver</tissue>
    </source>
</reference>
<proteinExistence type="inferred from homology"/>
<keyword evidence="6" id="KW-0472">Membrane</keyword>
<dbReference type="GO" id="GO:1990904">
    <property type="term" value="C:ribonucleoprotein complex"/>
    <property type="evidence" value="ECO:0007669"/>
    <property type="project" value="UniProtKB-KW"/>
</dbReference>
<dbReference type="GO" id="GO:0003735">
    <property type="term" value="F:structural constituent of ribosome"/>
    <property type="evidence" value="ECO:0007669"/>
    <property type="project" value="InterPro"/>
</dbReference>
<keyword evidence="8" id="KW-1185">Reference proteome</keyword>
<dbReference type="Gene3D" id="1.20.5.2650">
    <property type="match status" value="1"/>
</dbReference>
<evidence type="ECO:0000256" key="1">
    <source>
        <dbReference type="ARBA" id="ARBA00009312"/>
    </source>
</evidence>
<evidence type="ECO:0000313" key="8">
    <source>
        <dbReference type="Proteomes" id="UP000092124"/>
    </source>
</evidence>
<keyword evidence="6" id="KW-1133">Transmembrane helix</keyword>
<protein>
    <recommendedName>
        <fullName evidence="4">Small ribosomal subunit protein eS6</fullName>
    </recommendedName>
    <alternativeName>
        <fullName evidence="5">40S ribosomal protein S6</fullName>
    </alternativeName>
</protein>
<comment type="similarity">
    <text evidence="1">Belongs to the eukaryotic ribosomal protein eS6 family.</text>
</comment>
<evidence type="ECO:0000256" key="2">
    <source>
        <dbReference type="ARBA" id="ARBA00022980"/>
    </source>
</evidence>
<feature type="non-terminal residue" evidence="7">
    <location>
        <position position="99"/>
    </location>
</feature>
<dbReference type="GO" id="GO:0005840">
    <property type="term" value="C:ribosome"/>
    <property type="evidence" value="ECO:0007669"/>
    <property type="project" value="UniProtKB-KW"/>
</dbReference>
<dbReference type="PANTHER" id="PTHR11502">
    <property type="entry name" value="40S RIBOSOMAL PROTEIN S6"/>
    <property type="match status" value="1"/>
</dbReference>
<dbReference type="Proteomes" id="UP000092124">
    <property type="component" value="Unassembled WGS sequence"/>
</dbReference>
<gene>
    <name evidence="7" type="ORF">A6R68_02549</name>
</gene>
<evidence type="ECO:0000313" key="7">
    <source>
        <dbReference type="EMBL" id="OBS68905.1"/>
    </source>
</evidence>
<keyword evidence="2" id="KW-0689">Ribosomal protein</keyword>
<dbReference type="GO" id="GO:0006412">
    <property type="term" value="P:translation"/>
    <property type="evidence" value="ECO:0007669"/>
    <property type="project" value="InterPro"/>
</dbReference>
<dbReference type="AlphaFoldDB" id="A0A1A6GTC3"/>
<dbReference type="EMBL" id="LZPO01075856">
    <property type="protein sequence ID" value="OBS68905.1"/>
    <property type="molecule type" value="Genomic_DNA"/>
</dbReference>
<evidence type="ECO:0000256" key="5">
    <source>
        <dbReference type="ARBA" id="ARBA00035403"/>
    </source>
</evidence>
<dbReference type="STRING" id="56216.A0A1A6GTC3"/>
<evidence type="ECO:0000256" key="3">
    <source>
        <dbReference type="ARBA" id="ARBA00023274"/>
    </source>
</evidence>
<accession>A0A1A6GTC3</accession>
<feature type="transmembrane region" description="Helical" evidence="6">
    <location>
        <begin position="37"/>
        <end position="56"/>
    </location>
</feature>
<sequence>KLIVTEVADVVSEEWKDHVVHNSDGNDKQDFSMEQSFLTYSIMPLLLNITLPWWLVSKKASRIHKLCNLSKEDHICQNIRKTSNKDSKKCRTNASKIHH</sequence>
<comment type="caution">
    <text evidence="7">The sequence shown here is derived from an EMBL/GenBank/DDBJ whole genome shotgun (WGS) entry which is preliminary data.</text>
</comment>
<name>A0A1A6GTC3_NEOLE</name>
<keyword evidence="6" id="KW-0812">Transmembrane</keyword>
<feature type="non-terminal residue" evidence="7">
    <location>
        <position position="1"/>
    </location>
</feature>
<keyword evidence="3" id="KW-0687">Ribonucleoprotein</keyword>
<dbReference type="InterPro" id="IPR001377">
    <property type="entry name" value="Ribosomal_eS6"/>
</dbReference>